<name>A0ABM4BVR2_HYDVU</name>
<feature type="compositionally biased region" description="Acidic residues" evidence="6">
    <location>
        <begin position="263"/>
        <end position="281"/>
    </location>
</feature>
<gene>
    <name evidence="10" type="primary">LOC136080493</name>
</gene>
<organism evidence="9 10">
    <name type="scientific">Hydra vulgaris</name>
    <name type="common">Hydra</name>
    <name type="synonym">Hydra attenuata</name>
    <dbReference type="NCBI Taxonomy" id="6087"/>
    <lineage>
        <taxon>Eukaryota</taxon>
        <taxon>Metazoa</taxon>
        <taxon>Cnidaria</taxon>
        <taxon>Hydrozoa</taxon>
        <taxon>Hydroidolina</taxon>
        <taxon>Anthoathecata</taxon>
        <taxon>Aplanulata</taxon>
        <taxon>Hydridae</taxon>
        <taxon>Hydra</taxon>
    </lineage>
</organism>
<feature type="domain" description="Chitin-binding type-2" evidence="8">
    <location>
        <begin position="196"/>
        <end position="251"/>
    </location>
</feature>
<dbReference type="InterPro" id="IPR002557">
    <property type="entry name" value="Chitin-bd_dom"/>
</dbReference>
<evidence type="ECO:0000259" key="8">
    <source>
        <dbReference type="PROSITE" id="PS50940"/>
    </source>
</evidence>
<proteinExistence type="predicted"/>
<reference evidence="10" key="1">
    <citation type="submission" date="2025-08" db="UniProtKB">
        <authorList>
            <consortium name="RefSeq"/>
        </authorList>
    </citation>
    <scope>IDENTIFICATION</scope>
</reference>
<keyword evidence="1" id="KW-0147">Chitin-binding</keyword>
<keyword evidence="5" id="KW-0325">Glycoprotein</keyword>
<feature type="chain" id="PRO_5047357342" evidence="7">
    <location>
        <begin position="23"/>
        <end position="330"/>
    </location>
</feature>
<feature type="region of interest" description="Disordered" evidence="6">
    <location>
        <begin position="263"/>
        <end position="283"/>
    </location>
</feature>
<evidence type="ECO:0000313" key="9">
    <source>
        <dbReference type="Proteomes" id="UP001652625"/>
    </source>
</evidence>
<dbReference type="SUPFAM" id="SSF57625">
    <property type="entry name" value="Invertebrate chitin-binding proteins"/>
    <property type="match status" value="4"/>
</dbReference>
<dbReference type="SMART" id="SM00494">
    <property type="entry name" value="ChtBD2"/>
    <property type="match status" value="4"/>
</dbReference>
<dbReference type="Pfam" id="PF01607">
    <property type="entry name" value="CBM_14"/>
    <property type="match status" value="4"/>
</dbReference>
<dbReference type="InterPro" id="IPR051940">
    <property type="entry name" value="Chitin_bind-dev_reg"/>
</dbReference>
<evidence type="ECO:0000256" key="7">
    <source>
        <dbReference type="SAM" id="SignalP"/>
    </source>
</evidence>
<feature type="signal peptide" evidence="7">
    <location>
        <begin position="1"/>
        <end position="22"/>
    </location>
</feature>
<dbReference type="InterPro" id="IPR036508">
    <property type="entry name" value="Chitin-bd_dom_sf"/>
</dbReference>
<evidence type="ECO:0000256" key="2">
    <source>
        <dbReference type="ARBA" id="ARBA00022729"/>
    </source>
</evidence>
<evidence type="ECO:0000256" key="6">
    <source>
        <dbReference type="SAM" id="MobiDB-lite"/>
    </source>
</evidence>
<keyword evidence="4" id="KW-1015">Disulfide bond</keyword>
<dbReference type="Proteomes" id="UP001652625">
    <property type="component" value="Chromosome 05"/>
</dbReference>
<dbReference type="GeneID" id="136080493"/>
<feature type="domain" description="Chitin-binding type-2" evidence="8">
    <location>
        <begin position="82"/>
        <end position="137"/>
    </location>
</feature>
<evidence type="ECO:0000256" key="1">
    <source>
        <dbReference type="ARBA" id="ARBA00022669"/>
    </source>
</evidence>
<dbReference type="PANTHER" id="PTHR23301">
    <property type="entry name" value="CHITIN BINDING PERITROPHIN-A"/>
    <property type="match status" value="1"/>
</dbReference>
<dbReference type="RefSeq" id="XP_065653293.1">
    <property type="nucleotide sequence ID" value="XM_065797221.1"/>
</dbReference>
<dbReference type="PANTHER" id="PTHR23301:SF0">
    <property type="entry name" value="CHITIN-BINDING TYPE-2 DOMAIN-CONTAINING PROTEIN-RELATED"/>
    <property type="match status" value="1"/>
</dbReference>
<evidence type="ECO:0000256" key="3">
    <source>
        <dbReference type="ARBA" id="ARBA00022737"/>
    </source>
</evidence>
<feature type="region of interest" description="Disordered" evidence="6">
    <location>
        <begin position="304"/>
        <end position="330"/>
    </location>
</feature>
<sequence length="330" mass="38391">MLQVAFIGLFFSISGFLSPVNGSKVVKRNPCDGKPNGNYSLHDVFKYVVCKDGASSYVKCQDNFVFSPDEKYCVNMSTQSQKSFCKSRSNGDYNDPWNCHKFIKCSHGLSYPYECQNLVFNPYIDQCVYEDDYPCHQILAKQDPCTGKRDGNYPIQDVFKYIFCKDGVSYSQTCQDNFVYWPGANQCVNISSLSKSNFCKSRADGDYNNPWDCHKFFKCFQEYSYQFDCQNLVFNPYTDQCVYKSDYVCREVSGLQDKKEIVEEQDDNDDDNNEQGFDEDEVIRSDIEKEILDDLEDIDVELDDNFQDDDDVENEIFEDHMDDDNTQDYF</sequence>
<evidence type="ECO:0000313" key="10">
    <source>
        <dbReference type="RefSeq" id="XP_065653293.1"/>
    </source>
</evidence>
<evidence type="ECO:0000256" key="4">
    <source>
        <dbReference type="ARBA" id="ARBA00023157"/>
    </source>
</evidence>
<dbReference type="Gene3D" id="2.170.140.10">
    <property type="entry name" value="Chitin binding domain"/>
    <property type="match status" value="2"/>
</dbReference>
<dbReference type="PROSITE" id="PS50940">
    <property type="entry name" value="CHIT_BIND_II"/>
    <property type="match status" value="2"/>
</dbReference>
<keyword evidence="2 7" id="KW-0732">Signal</keyword>
<accession>A0ABM4BVR2</accession>
<keyword evidence="3" id="KW-0677">Repeat</keyword>
<evidence type="ECO:0000256" key="5">
    <source>
        <dbReference type="ARBA" id="ARBA00023180"/>
    </source>
</evidence>
<keyword evidence="9" id="KW-1185">Reference proteome</keyword>
<protein>
    <submittedName>
        <fullName evidence="10">Uncharacterized protein LOC136080493 isoform X1</fullName>
    </submittedName>
</protein>